<dbReference type="InterPro" id="IPR001387">
    <property type="entry name" value="Cro/C1-type_HTH"/>
</dbReference>
<dbReference type="PANTHER" id="PTHR46558:SF13">
    <property type="entry name" value="HTH-TYPE TRANSCRIPTIONAL REGULATOR IMMR"/>
    <property type="match status" value="1"/>
</dbReference>
<dbReference type="SUPFAM" id="SSF47413">
    <property type="entry name" value="lambda repressor-like DNA-binding domains"/>
    <property type="match status" value="1"/>
</dbReference>
<sequence>MARKQKKITLTAAAKMLGVSQPTLSAWEGERKNPSVESLIQMSELYGVSVDFLLGLPEARYHRADMLQPIPPEALPAFHDTPVFSSRYGWAMVNAIEGELLFASGMRLSLADAAEVYVLPPAFTTPGAAVSMPLRRDELTGYDCVWVEPISMDAALRDELRGWYHIKRRFVENEVGQRFYFDFYGAKWLAFANGPGNI</sequence>
<dbReference type="AlphaFoldDB" id="A0A1E3UME6"/>
<dbReference type="GO" id="GO:0003677">
    <property type="term" value="F:DNA binding"/>
    <property type="evidence" value="ECO:0007669"/>
    <property type="project" value="UniProtKB-KW"/>
</dbReference>
<evidence type="ECO:0000313" key="4">
    <source>
        <dbReference type="Proteomes" id="UP000094271"/>
    </source>
</evidence>
<protein>
    <recommendedName>
        <fullName evidence="2">HTH cro/C1-type domain-containing protein</fullName>
    </recommendedName>
</protein>
<accession>A0A1E3UME6</accession>
<dbReference type="InterPro" id="IPR010982">
    <property type="entry name" value="Lambda_DNA-bd_dom_sf"/>
</dbReference>
<gene>
    <name evidence="3" type="ORF">BEI59_06315</name>
</gene>
<feature type="domain" description="HTH cro/C1-type" evidence="2">
    <location>
        <begin position="2"/>
        <end position="53"/>
    </location>
</feature>
<reference evidence="3 4" key="1">
    <citation type="submission" date="2016-08" db="EMBL/GenBank/DDBJ databases">
        <authorList>
            <person name="Seilhamer J.J."/>
        </authorList>
    </citation>
    <scope>NUCLEOTIDE SEQUENCE [LARGE SCALE GENOMIC DNA]</scope>
    <source>
        <strain evidence="3 4">NML150140-1</strain>
    </source>
</reference>
<dbReference type="PROSITE" id="PS50943">
    <property type="entry name" value="HTH_CROC1"/>
    <property type="match status" value="1"/>
</dbReference>
<evidence type="ECO:0000256" key="1">
    <source>
        <dbReference type="ARBA" id="ARBA00023125"/>
    </source>
</evidence>
<evidence type="ECO:0000259" key="2">
    <source>
        <dbReference type="PROSITE" id="PS50943"/>
    </source>
</evidence>
<dbReference type="SMART" id="SM00530">
    <property type="entry name" value="HTH_XRE"/>
    <property type="match status" value="1"/>
</dbReference>
<dbReference type="Gene3D" id="1.10.260.40">
    <property type="entry name" value="lambda repressor-like DNA-binding domains"/>
    <property type="match status" value="1"/>
</dbReference>
<dbReference type="Proteomes" id="UP000094271">
    <property type="component" value="Unassembled WGS sequence"/>
</dbReference>
<dbReference type="Pfam" id="PF01381">
    <property type="entry name" value="HTH_3"/>
    <property type="match status" value="1"/>
</dbReference>
<dbReference type="EMBL" id="MEHA01000003">
    <property type="protein sequence ID" value="ODR54163.1"/>
    <property type="molecule type" value="Genomic_DNA"/>
</dbReference>
<comment type="caution">
    <text evidence="3">The sequence shown here is derived from an EMBL/GenBank/DDBJ whole genome shotgun (WGS) entry which is preliminary data.</text>
</comment>
<organism evidence="3 4">
    <name type="scientific">Eisenbergiella tayi</name>
    <dbReference type="NCBI Taxonomy" id="1432052"/>
    <lineage>
        <taxon>Bacteria</taxon>
        <taxon>Bacillati</taxon>
        <taxon>Bacillota</taxon>
        <taxon>Clostridia</taxon>
        <taxon>Lachnospirales</taxon>
        <taxon>Lachnospiraceae</taxon>
        <taxon>Eisenbergiella</taxon>
    </lineage>
</organism>
<dbReference type="PANTHER" id="PTHR46558">
    <property type="entry name" value="TRACRIPTIONAL REGULATORY PROTEIN-RELATED-RELATED"/>
    <property type="match status" value="1"/>
</dbReference>
<dbReference type="CDD" id="cd00093">
    <property type="entry name" value="HTH_XRE"/>
    <property type="match status" value="1"/>
</dbReference>
<evidence type="ECO:0000313" key="3">
    <source>
        <dbReference type="EMBL" id="ODR54163.1"/>
    </source>
</evidence>
<keyword evidence="1" id="KW-0238">DNA-binding</keyword>
<dbReference type="RefSeq" id="WP_069431324.1">
    <property type="nucleotide sequence ID" value="NZ_MEHA01000003.1"/>
</dbReference>
<name>A0A1E3UME6_9FIRM</name>
<proteinExistence type="predicted"/>